<dbReference type="Proteomes" id="UP000239494">
    <property type="component" value="Unassembled WGS sequence"/>
</dbReference>
<dbReference type="InterPro" id="IPR021607">
    <property type="entry name" value="DUF3224"/>
</dbReference>
<dbReference type="Gene3D" id="2.40.350.10">
    <property type="entry name" value="SO1590-like"/>
    <property type="match status" value="1"/>
</dbReference>
<accession>A0A2T0TMP1</accession>
<reference evidence="1 2" key="1">
    <citation type="submission" date="2018-03" db="EMBL/GenBank/DDBJ databases">
        <title>Genomic Encyclopedia of Archaeal and Bacterial Type Strains, Phase II (KMG-II): from individual species to whole genera.</title>
        <authorList>
            <person name="Goeker M."/>
        </authorList>
    </citation>
    <scope>NUCLEOTIDE SEQUENCE [LARGE SCALE GENOMIC DNA]</scope>
    <source>
        <strain evidence="1 2">DSM 44720</strain>
    </source>
</reference>
<dbReference type="EMBL" id="PVTF01000001">
    <property type="protein sequence ID" value="PRY46788.1"/>
    <property type="molecule type" value="Genomic_DNA"/>
</dbReference>
<keyword evidence="2" id="KW-1185">Reference proteome</keyword>
<organism evidence="1 2">
    <name type="scientific">Umezawaea tangerina</name>
    <dbReference type="NCBI Taxonomy" id="84725"/>
    <lineage>
        <taxon>Bacteria</taxon>
        <taxon>Bacillati</taxon>
        <taxon>Actinomycetota</taxon>
        <taxon>Actinomycetes</taxon>
        <taxon>Pseudonocardiales</taxon>
        <taxon>Pseudonocardiaceae</taxon>
        <taxon>Umezawaea</taxon>
    </lineage>
</organism>
<gene>
    <name evidence="1" type="ORF">CLV43_1011069</name>
</gene>
<name>A0A2T0TMP1_9PSEU</name>
<comment type="caution">
    <text evidence="1">The sequence shown here is derived from an EMBL/GenBank/DDBJ whole genome shotgun (WGS) entry which is preliminary data.</text>
</comment>
<dbReference type="RefSeq" id="WP_106185744.1">
    <property type="nucleotide sequence ID" value="NZ_PVTF01000001.1"/>
</dbReference>
<proteinExistence type="predicted"/>
<sequence>MTTQVKAAFTITRWDESAAEAGEPKLARVDVGKTFTGPLEGTSTAQLLTCAAADGSAGYVASEQFSGTLDGRAGTFVIQHGATMSPDGPSFFGHVVPGSGTGALVGLKGTARVEHELITLEYDLG</sequence>
<dbReference type="Pfam" id="PF11528">
    <property type="entry name" value="DUF3224"/>
    <property type="match status" value="1"/>
</dbReference>
<dbReference type="SUPFAM" id="SSF159238">
    <property type="entry name" value="SO1590-like"/>
    <property type="match status" value="1"/>
</dbReference>
<dbReference type="InterPro" id="IPR023159">
    <property type="entry name" value="SO1590-like_sf"/>
</dbReference>
<evidence type="ECO:0000313" key="1">
    <source>
        <dbReference type="EMBL" id="PRY46788.1"/>
    </source>
</evidence>
<evidence type="ECO:0000313" key="2">
    <source>
        <dbReference type="Proteomes" id="UP000239494"/>
    </source>
</evidence>
<protein>
    <submittedName>
        <fullName evidence="1">Uncharacterized protein DUF3224</fullName>
    </submittedName>
</protein>
<dbReference type="AlphaFoldDB" id="A0A2T0TMP1"/>
<dbReference type="OrthoDB" id="69764at2"/>